<evidence type="ECO:0000256" key="1">
    <source>
        <dbReference type="ARBA" id="ARBA00022975"/>
    </source>
</evidence>
<dbReference type="NCBIfam" id="TIGR00857">
    <property type="entry name" value="pyrC_multi"/>
    <property type="match status" value="1"/>
</dbReference>
<dbReference type="PANTHER" id="PTHR43668">
    <property type="entry name" value="ALLANTOINASE"/>
    <property type="match status" value="1"/>
</dbReference>
<dbReference type="GO" id="GO:0006221">
    <property type="term" value="P:pyrimidine nucleotide biosynthetic process"/>
    <property type="evidence" value="ECO:0007669"/>
    <property type="project" value="UniProtKB-KW"/>
</dbReference>
<protein>
    <submittedName>
        <fullName evidence="5">Putative Dihydroorotase-like protein (Aspartate carbamoyltransferase 44 kDa Non-catalytic chain) PyrC</fullName>
        <ecNumber evidence="5">3.5.2.3</ecNumber>
    </submittedName>
</protein>
<dbReference type="GO" id="GO:0005737">
    <property type="term" value="C:cytoplasm"/>
    <property type="evidence" value="ECO:0007669"/>
    <property type="project" value="TreeGrafter"/>
</dbReference>
<dbReference type="NCBIfam" id="NF005791">
    <property type="entry name" value="PRK07627.1"/>
    <property type="match status" value="1"/>
</dbReference>
<dbReference type="InterPro" id="IPR006680">
    <property type="entry name" value="Amidohydro-rel"/>
</dbReference>
<organism evidence="5">
    <name type="scientific">mine drainage metagenome</name>
    <dbReference type="NCBI Taxonomy" id="410659"/>
    <lineage>
        <taxon>unclassified sequences</taxon>
        <taxon>metagenomes</taxon>
        <taxon>ecological metagenomes</taxon>
    </lineage>
</organism>
<keyword evidence="5" id="KW-0378">Hydrolase</keyword>
<evidence type="ECO:0000259" key="3">
    <source>
        <dbReference type="Pfam" id="PF01979"/>
    </source>
</evidence>
<dbReference type="GO" id="GO:0004151">
    <property type="term" value="F:dihydroorotase activity"/>
    <property type="evidence" value="ECO:0007669"/>
    <property type="project" value="UniProtKB-EC"/>
</dbReference>
<comment type="caution">
    <text evidence="5">The sequence shown here is derived from an EMBL/GenBank/DDBJ whole genome shotgun (WGS) entry which is preliminary data.</text>
</comment>
<evidence type="ECO:0000313" key="5">
    <source>
        <dbReference type="EMBL" id="CBH95668.1"/>
    </source>
</evidence>
<name>E6PL67_9ZZZZ</name>
<evidence type="ECO:0000256" key="2">
    <source>
        <dbReference type="SAM" id="MobiDB-lite"/>
    </source>
</evidence>
<evidence type="ECO:0000259" key="4">
    <source>
        <dbReference type="Pfam" id="PF12890"/>
    </source>
</evidence>
<dbReference type="CDD" id="cd01317">
    <property type="entry name" value="DHOase_IIa"/>
    <property type="match status" value="1"/>
</dbReference>
<feature type="domain" description="Amidohydrolase-related" evidence="3">
    <location>
        <begin position="249"/>
        <end position="423"/>
    </location>
</feature>
<dbReference type="AlphaFoldDB" id="E6PL67"/>
<dbReference type="Gene3D" id="3.20.20.140">
    <property type="entry name" value="Metal-dependent hydrolases"/>
    <property type="match status" value="1"/>
</dbReference>
<keyword evidence="5" id="KW-0808">Transferase</keyword>
<dbReference type="EMBL" id="CABM01000008">
    <property type="protein sequence ID" value="CBH95668.1"/>
    <property type="molecule type" value="Genomic_DNA"/>
</dbReference>
<dbReference type="InterPro" id="IPR024403">
    <property type="entry name" value="DHOase_cat"/>
</dbReference>
<dbReference type="SUPFAM" id="SSF51556">
    <property type="entry name" value="Metallo-dependent hydrolases"/>
    <property type="match status" value="1"/>
</dbReference>
<dbReference type="GO" id="GO:0046872">
    <property type="term" value="F:metal ion binding"/>
    <property type="evidence" value="ECO:0007669"/>
    <property type="project" value="InterPro"/>
</dbReference>
<dbReference type="Pfam" id="PF12890">
    <property type="entry name" value="DHOase"/>
    <property type="match status" value="1"/>
</dbReference>
<dbReference type="InterPro" id="IPR004722">
    <property type="entry name" value="DHOase"/>
</dbReference>
<dbReference type="EC" id="3.5.2.3" evidence="5"/>
<keyword evidence="1" id="KW-0665">Pyrimidine biosynthesis</keyword>
<sequence length="459" mass="47977">MTHPHHILVRGGTLIDPASGLQAAGDVAIAGETIVTVGRAPEGFVPDQTIDARGCLIMPGLVDLCARLGEPGGEAAGLLDSELAAAAAGGVTRVVCPPDTDPVLDEPSLVEMLRWRARRIKRSRVYPLGALTVGLKGERLAEMASLVKASCIGLSQADMPVADTQLLYRALQYASTFGYKVWLRPLDAHLGRGVAASGAYAQRLGLAGVPVMAETIALHTLFELVRATGCAVHVSKLSSAAGVELLRQAKAEGLPVTADVSMHNLLLTDLDIGYFDARMRLDPPLRQEADRAALLRGLADGTIDALCSDHTPVGSDDKILPFAEATPGATGLELLLPAVLAYARQSRLGLPQALAVATSRAAAAARLAPLQLQPGAAAELIVVDPEARWHATPEQLRSGIKHTPLATLELSGRVRATIIDGRIIFDAPAGNALRNERNNPPHGAQNTPSGAATHPDPAA</sequence>
<feature type="region of interest" description="Disordered" evidence="2">
    <location>
        <begin position="431"/>
        <end position="459"/>
    </location>
</feature>
<dbReference type="Pfam" id="PF01979">
    <property type="entry name" value="Amidohydro_1"/>
    <property type="match status" value="1"/>
</dbReference>
<dbReference type="SUPFAM" id="SSF51338">
    <property type="entry name" value="Composite domain of metallo-dependent hydrolases"/>
    <property type="match status" value="1"/>
</dbReference>
<gene>
    <name evidence="5" type="ORF">CARN2_1932</name>
</gene>
<dbReference type="InterPro" id="IPR050138">
    <property type="entry name" value="DHOase/Allantoinase_Hydrolase"/>
</dbReference>
<accession>E6PL67</accession>
<feature type="domain" description="Dihydroorotase catalytic" evidence="4">
    <location>
        <begin position="55"/>
        <end position="239"/>
    </location>
</feature>
<dbReference type="GO" id="GO:0016740">
    <property type="term" value="F:transferase activity"/>
    <property type="evidence" value="ECO:0007669"/>
    <property type="project" value="UniProtKB-KW"/>
</dbReference>
<dbReference type="GO" id="GO:0004038">
    <property type="term" value="F:allantoinase activity"/>
    <property type="evidence" value="ECO:0007669"/>
    <property type="project" value="TreeGrafter"/>
</dbReference>
<dbReference type="PANTHER" id="PTHR43668:SF2">
    <property type="entry name" value="ALLANTOINASE"/>
    <property type="match status" value="1"/>
</dbReference>
<dbReference type="InterPro" id="IPR032466">
    <property type="entry name" value="Metal_Hydrolase"/>
</dbReference>
<reference evidence="5" key="1">
    <citation type="submission" date="2009-10" db="EMBL/GenBank/DDBJ databases">
        <title>Diversity of trophic interactions inside an arsenic-rich microbial ecosystem.</title>
        <authorList>
            <person name="Bertin P.N."/>
            <person name="Heinrich-Salmeron A."/>
            <person name="Pelletier E."/>
            <person name="Goulhen-Chollet F."/>
            <person name="Arsene-Ploetze F."/>
            <person name="Gallien S."/>
            <person name="Calteau A."/>
            <person name="Vallenet D."/>
            <person name="Casiot C."/>
            <person name="Chane-Woon-Ming B."/>
            <person name="Giloteaux L."/>
            <person name="Barakat M."/>
            <person name="Bonnefoy V."/>
            <person name="Bruneel O."/>
            <person name="Chandler M."/>
            <person name="Cleiss J."/>
            <person name="Duran R."/>
            <person name="Elbaz-Poulichet F."/>
            <person name="Fonknechten N."/>
            <person name="Lauga B."/>
            <person name="Mornico D."/>
            <person name="Ortet P."/>
            <person name="Schaeffer C."/>
            <person name="Siguier P."/>
            <person name="Alexander Thil Smith A."/>
            <person name="Van Dorsselaer A."/>
            <person name="Weissenbach J."/>
            <person name="Medigue C."/>
            <person name="Le Paslier D."/>
        </authorList>
    </citation>
    <scope>NUCLEOTIDE SEQUENCE</scope>
</reference>
<dbReference type="GO" id="GO:0006145">
    <property type="term" value="P:purine nucleobase catabolic process"/>
    <property type="evidence" value="ECO:0007669"/>
    <property type="project" value="TreeGrafter"/>
</dbReference>
<proteinExistence type="predicted"/>
<dbReference type="Gene3D" id="2.30.40.10">
    <property type="entry name" value="Urease, subunit C, domain 1"/>
    <property type="match status" value="1"/>
</dbReference>
<dbReference type="InterPro" id="IPR011059">
    <property type="entry name" value="Metal-dep_hydrolase_composite"/>
</dbReference>